<proteinExistence type="evidence at transcript level"/>
<accession>A9NSQ6</accession>
<dbReference type="InterPro" id="IPR055283">
    <property type="entry name" value="TAXIMIN_1/2"/>
</dbReference>
<protein>
    <submittedName>
        <fullName evidence="2">Uncharacterized protein</fullName>
    </submittedName>
</protein>
<sequence>MRKNDGQCIDEPLGFLWGIPLTIMASVICMVGMVVWILGMLLTLICPGLMRDTILVEVAAELVRAPLYTTECFTGSKRLPPNHNGLSGKLPVYSYYTL</sequence>
<dbReference type="AlphaFoldDB" id="A9NSQ6"/>
<keyword evidence="1" id="KW-0472">Membrane</keyword>
<dbReference type="PANTHER" id="PTHR33834:SF2">
    <property type="entry name" value="SIGNALING PEPTIDE TAXIMIN 1"/>
    <property type="match status" value="1"/>
</dbReference>
<keyword evidence="1" id="KW-0812">Transmembrane</keyword>
<keyword evidence="1" id="KW-1133">Transmembrane helix</keyword>
<reference evidence="2" key="1">
    <citation type="journal article" date="2008" name="BMC Genomics">
        <title>A conifer genomics resource of 200,000 spruce (Picea spp.) ESTs and 6,464 high-quality, sequence-finished full-length cDNAs for Sitka spruce (Picea sitchensis).</title>
        <authorList>
            <person name="Ralph S.G."/>
            <person name="Chun H.J."/>
            <person name="Kolosova N."/>
            <person name="Cooper D."/>
            <person name="Oddy C."/>
            <person name="Ritland C.E."/>
            <person name="Kirkpatrick R."/>
            <person name="Moore R."/>
            <person name="Barber S."/>
            <person name="Holt R.A."/>
            <person name="Jones S.J."/>
            <person name="Marra M.A."/>
            <person name="Douglas C.J."/>
            <person name="Ritland K."/>
            <person name="Bohlmann J."/>
        </authorList>
    </citation>
    <scope>NUCLEOTIDE SEQUENCE</scope>
    <source>
        <tissue evidence="2">Green portion of the leader tissue</tissue>
    </source>
</reference>
<dbReference type="PANTHER" id="PTHR33834">
    <property type="entry name" value="SIGNALING PEPTIDE TAXIMIN 2"/>
    <property type="match status" value="1"/>
</dbReference>
<organism evidence="2">
    <name type="scientific">Picea sitchensis</name>
    <name type="common">Sitka spruce</name>
    <name type="synonym">Pinus sitchensis</name>
    <dbReference type="NCBI Taxonomy" id="3332"/>
    <lineage>
        <taxon>Eukaryota</taxon>
        <taxon>Viridiplantae</taxon>
        <taxon>Streptophyta</taxon>
        <taxon>Embryophyta</taxon>
        <taxon>Tracheophyta</taxon>
        <taxon>Spermatophyta</taxon>
        <taxon>Pinopsida</taxon>
        <taxon>Pinidae</taxon>
        <taxon>Conifers I</taxon>
        <taxon>Pinales</taxon>
        <taxon>Pinaceae</taxon>
        <taxon>Picea</taxon>
    </lineage>
</organism>
<dbReference type="EMBL" id="EF084348">
    <property type="protein sequence ID" value="ABK23667.1"/>
    <property type="molecule type" value="mRNA"/>
</dbReference>
<name>A9NSQ6_PICSI</name>
<feature type="transmembrane region" description="Helical" evidence="1">
    <location>
        <begin position="23"/>
        <end position="45"/>
    </location>
</feature>
<evidence type="ECO:0000313" key="2">
    <source>
        <dbReference type="EMBL" id="ABK23667.1"/>
    </source>
</evidence>
<evidence type="ECO:0000256" key="1">
    <source>
        <dbReference type="SAM" id="Phobius"/>
    </source>
</evidence>